<feature type="domain" description="Response regulatory" evidence="3">
    <location>
        <begin position="13"/>
        <end position="129"/>
    </location>
</feature>
<dbReference type="Proteomes" id="UP001162891">
    <property type="component" value="Chromosome"/>
</dbReference>
<keyword evidence="1 2" id="KW-0597">Phosphoprotein</keyword>
<evidence type="ECO:0000256" key="1">
    <source>
        <dbReference type="ARBA" id="ARBA00022553"/>
    </source>
</evidence>
<dbReference type="PROSITE" id="PS50110">
    <property type="entry name" value="RESPONSE_REGULATORY"/>
    <property type="match status" value="1"/>
</dbReference>
<dbReference type="Gene3D" id="3.40.50.2300">
    <property type="match status" value="1"/>
</dbReference>
<dbReference type="PANTHER" id="PTHR44591:SF3">
    <property type="entry name" value="RESPONSE REGULATORY DOMAIN-CONTAINING PROTEIN"/>
    <property type="match status" value="1"/>
</dbReference>
<dbReference type="SMART" id="SM00448">
    <property type="entry name" value="REC"/>
    <property type="match status" value="1"/>
</dbReference>
<evidence type="ECO:0000259" key="3">
    <source>
        <dbReference type="PROSITE" id="PS50110"/>
    </source>
</evidence>
<organism evidence="4 5">
    <name type="scientific">Anaeromyxobacter oryzae</name>
    <dbReference type="NCBI Taxonomy" id="2918170"/>
    <lineage>
        <taxon>Bacteria</taxon>
        <taxon>Pseudomonadati</taxon>
        <taxon>Myxococcota</taxon>
        <taxon>Myxococcia</taxon>
        <taxon>Myxococcales</taxon>
        <taxon>Cystobacterineae</taxon>
        <taxon>Anaeromyxobacteraceae</taxon>
        <taxon>Anaeromyxobacter</taxon>
    </lineage>
</organism>
<dbReference type="Pfam" id="PF00072">
    <property type="entry name" value="Response_reg"/>
    <property type="match status" value="1"/>
</dbReference>
<evidence type="ECO:0000313" key="4">
    <source>
        <dbReference type="EMBL" id="BDG06560.1"/>
    </source>
</evidence>
<keyword evidence="5" id="KW-1185">Reference proteome</keyword>
<evidence type="ECO:0000256" key="2">
    <source>
        <dbReference type="PROSITE-ProRule" id="PRU00169"/>
    </source>
</evidence>
<evidence type="ECO:0000313" key="5">
    <source>
        <dbReference type="Proteomes" id="UP001162891"/>
    </source>
</evidence>
<reference evidence="5" key="1">
    <citation type="journal article" date="2022" name="Int. J. Syst. Evol. Microbiol.">
        <title>Anaeromyxobacter oryzae sp. nov., Anaeromyxobacter diazotrophicus sp. nov. and Anaeromyxobacter paludicola sp. nov., isolated from paddy soils.</title>
        <authorList>
            <person name="Itoh H."/>
            <person name="Xu Z."/>
            <person name="Mise K."/>
            <person name="Masuda Y."/>
            <person name="Ushijima N."/>
            <person name="Hayakawa C."/>
            <person name="Shiratori Y."/>
            <person name="Senoo K."/>
        </authorList>
    </citation>
    <scope>NUCLEOTIDE SEQUENCE [LARGE SCALE GENOMIC DNA]</scope>
    <source>
        <strain evidence="5">Red232</strain>
    </source>
</reference>
<dbReference type="InterPro" id="IPR011006">
    <property type="entry name" value="CheY-like_superfamily"/>
</dbReference>
<dbReference type="EMBL" id="AP025591">
    <property type="protein sequence ID" value="BDG06560.1"/>
    <property type="molecule type" value="Genomic_DNA"/>
</dbReference>
<dbReference type="InterPro" id="IPR001789">
    <property type="entry name" value="Sig_transdc_resp-reg_receiver"/>
</dbReference>
<gene>
    <name evidence="4" type="ORF">AMOR_55560</name>
</gene>
<name>A0ABN6N032_9BACT</name>
<dbReference type="PANTHER" id="PTHR44591">
    <property type="entry name" value="STRESS RESPONSE REGULATOR PROTEIN 1"/>
    <property type="match status" value="1"/>
</dbReference>
<dbReference type="SUPFAM" id="SSF52172">
    <property type="entry name" value="CheY-like"/>
    <property type="match status" value="1"/>
</dbReference>
<dbReference type="RefSeq" id="WP_248356868.1">
    <property type="nucleotide sequence ID" value="NZ_AP025591.1"/>
</dbReference>
<accession>A0ABN6N032</accession>
<proteinExistence type="predicted"/>
<dbReference type="InterPro" id="IPR050595">
    <property type="entry name" value="Bact_response_regulator"/>
</dbReference>
<protein>
    <recommendedName>
        <fullName evidence="3">Response regulatory domain-containing protein</fullName>
    </recommendedName>
</protein>
<sequence>MPQPVEPEVARPRVLAIDDDEPLLEVMKEVLRANGFDVETARHGFLAGYLVGHFRPDAVLLDLMMPGLDGFEVLSLMRRRPDARTIPVIACTSLRGTEIEGRIALAGFEAYLRKPLDFRALVELLRTIIPAARDARGG</sequence>
<feature type="modified residue" description="4-aspartylphosphate" evidence="2">
    <location>
        <position position="62"/>
    </location>
</feature>